<dbReference type="Pfam" id="PF01406">
    <property type="entry name" value="tRNA-synt_1e"/>
    <property type="match status" value="1"/>
</dbReference>
<dbReference type="Proteomes" id="UP000230215">
    <property type="component" value="Unassembled WGS sequence"/>
</dbReference>
<feature type="non-terminal residue" evidence="6">
    <location>
        <position position="105"/>
    </location>
</feature>
<evidence type="ECO:0000256" key="1">
    <source>
        <dbReference type="ARBA" id="ARBA00011245"/>
    </source>
</evidence>
<dbReference type="GO" id="GO:0005524">
    <property type="term" value="F:ATP binding"/>
    <property type="evidence" value="ECO:0007669"/>
    <property type="project" value="UniProtKB-KW"/>
</dbReference>
<evidence type="ECO:0000259" key="5">
    <source>
        <dbReference type="Pfam" id="PF01406"/>
    </source>
</evidence>
<feature type="domain" description="tRNA synthetases class I catalytic" evidence="5">
    <location>
        <begin position="21"/>
        <end position="105"/>
    </location>
</feature>
<proteinExistence type="predicted"/>
<dbReference type="GO" id="GO:0004817">
    <property type="term" value="F:cysteine-tRNA ligase activity"/>
    <property type="evidence" value="ECO:0007669"/>
    <property type="project" value="TreeGrafter"/>
</dbReference>
<gene>
    <name evidence="6" type="ORF">COW25_01650</name>
</gene>
<evidence type="ECO:0000256" key="4">
    <source>
        <dbReference type="ARBA" id="ARBA00022840"/>
    </source>
</evidence>
<organism evidence="6 7">
    <name type="scientific">Candidatus Nealsonbacteria bacterium CG15_BIG_FIL_POST_REV_8_21_14_020_37_12</name>
    <dbReference type="NCBI Taxonomy" id="1974716"/>
    <lineage>
        <taxon>Bacteria</taxon>
        <taxon>Candidatus Nealsoniibacteriota</taxon>
    </lineage>
</organism>
<dbReference type="EMBL" id="PFGB01000052">
    <property type="protein sequence ID" value="PIW34959.1"/>
    <property type="molecule type" value="Genomic_DNA"/>
</dbReference>
<sequence>MLKIYNTLSRKKEIFKLRRPGKVRKVNIFVCGPTCYDFSHIGHARTYIVFDMIAKYLREKGYNVFYLQNITDVDDKIIDRAIEEKIFWKDLSRRFEREYLKDMKA</sequence>
<dbReference type="GO" id="GO:0005737">
    <property type="term" value="C:cytoplasm"/>
    <property type="evidence" value="ECO:0007669"/>
    <property type="project" value="TreeGrafter"/>
</dbReference>
<dbReference type="SUPFAM" id="SSF52374">
    <property type="entry name" value="Nucleotidylyl transferase"/>
    <property type="match status" value="1"/>
</dbReference>
<comment type="caution">
    <text evidence="6">The sequence shown here is derived from an EMBL/GenBank/DDBJ whole genome shotgun (WGS) entry which is preliminary data.</text>
</comment>
<dbReference type="InterPro" id="IPR014729">
    <property type="entry name" value="Rossmann-like_a/b/a_fold"/>
</dbReference>
<dbReference type="Gene3D" id="3.40.50.620">
    <property type="entry name" value="HUPs"/>
    <property type="match status" value="1"/>
</dbReference>
<accession>A0A2M7H199</accession>
<protein>
    <submittedName>
        <fullName evidence="6">Cysteine--tRNA ligase</fullName>
    </submittedName>
</protein>
<dbReference type="AlphaFoldDB" id="A0A2M7H199"/>
<dbReference type="InterPro" id="IPR032678">
    <property type="entry name" value="tRNA-synt_1_cat_dom"/>
</dbReference>
<comment type="subunit">
    <text evidence="1">Monomer.</text>
</comment>
<dbReference type="PANTHER" id="PTHR10890:SF3">
    <property type="entry name" value="CYSTEINE--TRNA LIGASE, CYTOPLASMIC"/>
    <property type="match status" value="1"/>
</dbReference>
<keyword evidence="4" id="KW-0067">ATP-binding</keyword>
<evidence type="ECO:0000313" key="6">
    <source>
        <dbReference type="EMBL" id="PIW34959.1"/>
    </source>
</evidence>
<evidence type="ECO:0000256" key="2">
    <source>
        <dbReference type="ARBA" id="ARBA00022598"/>
    </source>
</evidence>
<reference evidence="7" key="1">
    <citation type="submission" date="2017-09" db="EMBL/GenBank/DDBJ databases">
        <title>Depth-based differentiation of microbial function through sediment-hosted aquifers and enrichment of novel symbionts in the deep terrestrial subsurface.</title>
        <authorList>
            <person name="Probst A.J."/>
            <person name="Ladd B."/>
            <person name="Jarett J.K."/>
            <person name="Geller-Mcgrath D.E."/>
            <person name="Sieber C.M.K."/>
            <person name="Emerson J.B."/>
            <person name="Anantharaman K."/>
            <person name="Thomas B.C."/>
            <person name="Malmstrom R."/>
            <person name="Stieglmeier M."/>
            <person name="Klingl A."/>
            <person name="Woyke T."/>
            <person name="Ryan C.M."/>
            <person name="Banfield J.F."/>
        </authorList>
    </citation>
    <scope>NUCLEOTIDE SEQUENCE [LARGE SCALE GENOMIC DNA]</scope>
</reference>
<dbReference type="InterPro" id="IPR024909">
    <property type="entry name" value="Cys-tRNA/MSH_ligase"/>
</dbReference>
<keyword evidence="2 6" id="KW-0436">Ligase</keyword>
<name>A0A2M7H199_9BACT</name>
<dbReference type="GO" id="GO:0006423">
    <property type="term" value="P:cysteinyl-tRNA aminoacylation"/>
    <property type="evidence" value="ECO:0007669"/>
    <property type="project" value="TreeGrafter"/>
</dbReference>
<dbReference type="PANTHER" id="PTHR10890">
    <property type="entry name" value="CYSTEINYL-TRNA SYNTHETASE"/>
    <property type="match status" value="1"/>
</dbReference>
<evidence type="ECO:0000256" key="3">
    <source>
        <dbReference type="ARBA" id="ARBA00022741"/>
    </source>
</evidence>
<keyword evidence="3" id="KW-0547">Nucleotide-binding</keyword>
<evidence type="ECO:0000313" key="7">
    <source>
        <dbReference type="Proteomes" id="UP000230215"/>
    </source>
</evidence>